<dbReference type="PANTHER" id="PTHR10682:SF10">
    <property type="entry name" value="POLYNUCLEOTIDE ADENYLYLTRANSFERASE"/>
    <property type="match status" value="1"/>
</dbReference>
<feature type="transmembrane region" description="Helical" evidence="14">
    <location>
        <begin position="224"/>
        <end position="243"/>
    </location>
</feature>
<dbReference type="Proteomes" id="UP001448207">
    <property type="component" value="Unassembled WGS sequence"/>
</dbReference>
<evidence type="ECO:0000259" key="15">
    <source>
        <dbReference type="Pfam" id="PF04926"/>
    </source>
</evidence>
<dbReference type="InterPro" id="IPR043519">
    <property type="entry name" value="NT_sf"/>
</dbReference>
<dbReference type="EC" id="2.7.7.19" evidence="12"/>
<evidence type="ECO:0000256" key="11">
    <source>
        <dbReference type="ARBA" id="ARBA00023242"/>
    </source>
</evidence>
<evidence type="ECO:0000256" key="9">
    <source>
        <dbReference type="ARBA" id="ARBA00022840"/>
    </source>
</evidence>
<accession>A0ABR3B1T8</accession>
<keyword evidence="5 12" id="KW-0507">mRNA processing</keyword>
<dbReference type="InterPro" id="IPR014492">
    <property type="entry name" value="PolyA_polymerase"/>
</dbReference>
<evidence type="ECO:0000256" key="1">
    <source>
        <dbReference type="ARBA" id="ARBA00001936"/>
    </source>
</evidence>
<evidence type="ECO:0000259" key="17">
    <source>
        <dbReference type="Pfam" id="PF20750"/>
    </source>
</evidence>
<dbReference type="Pfam" id="PF20750">
    <property type="entry name" value="PAP_NTPase"/>
    <property type="match status" value="1"/>
</dbReference>
<feature type="domain" description="Poly(A) polymerase RNA-binding" evidence="15">
    <location>
        <begin position="370"/>
        <end position="552"/>
    </location>
</feature>
<dbReference type="InterPro" id="IPR007010">
    <property type="entry name" value="PolA_pol_RNA-bd_dom"/>
</dbReference>
<comment type="cofactor">
    <cofactor evidence="1">
        <name>Mn(2+)</name>
        <dbReference type="ChEBI" id="CHEBI:29035"/>
    </cofactor>
</comment>
<keyword evidence="11 12" id="KW-0539">Nucleus</keyword>
<feature type="domain" description="Poly(A) polymerase nucleotidyltransferase" evidence="17">
    <location>
        <begin position="10"/>
        <end position="203"/>
    </location>
</feature>
<dbReference type="Pfam" id="PF04926">
    <property type="entry name" value="PAP_RNA-bind"/>
    <property type="match status" value="1"/>
</dbReference>
<evidence type="ECO:0000256" key="2">
    <source>
        <dbReference type="ARBA" id="ARBA00001946"/>
    </source>
</evidence>
<keyword evidence="14" id="KW-0472">Membrane</keyword>
<dbReference type="Gene3D" id="3.30.460.10">
    <property type="entry name" value="Beta Polymerase, domain 2"/>
    <property type="match status" value="1"/>
</dbReference>
<organism evidence="18 19">
    <name type="scientific">Phycomyces blakesleeanus</name>
    <dbReference type="NCBI Taxonomy" id="4837"/>
    <lineage>
        <taxon>Eukaryota</taxon>
        <taxon>Fungi</taxon>
        <taxon>Fungi incertae sedis</taxon>
        <taxon>Mucoromycota</taxon>
        <taxon>Mucoromycotina</taxon>
        <taxon>Mucoromycetes</taxon>
        <taxon>Mucorales</taxon>
        <taxon>Phycomycetaceae</taxon>
        <taxon>Phycomyces</taxon>
    </lineage>
</organism>
<evidence type="ECO:0000256" key="5">
    <source>
        <dbReference type="ARBA" id="ARBA00022664"/>
    </source>
</evidence>
<keyword evidence="14" id="KW-0812">Transmembrane</keyword>
<evidence type="ECO:0000313" key="19">
    <source>
        <dbReference type="Proteomes" id="UP001448207"/>
    </source>
</evidence>
<dbReference type="InterPro" id="IPR048840">
    <property type="entry name" value="PolA_pol_NTPase"/>
</dbReference>
<dbReference type="SUPFAM" id="SSF81631">
    <property type="entry name" value="PAP/OAS1 substrate-binding domain"/>
    <property type="match status" value="1"/>
</dbReference>
<comment type="subcellular location">
    <subcellularLocation>
        <location evidence="3 12">Nucleus</location>
    </subcellularLocation>
</comment>
<keyword evidence="7" id="KW-0479">Metal-binding</keyword>
<gene>
    <name evidence="18" type="ORF">J3Q64DRAFT_1697327</name>
</gene>
<dbReference type="SUPFAM" id="SSF81301">
    <property type="entry name" value="Nucleotidyltransferase"/>
    <property type="match status" value="1"/>
</dbReference>
<dbReference type="InterPro" id="IPR007012">
    <property type="entry name" value="PolA_pol_cen_dom"/>
</dbReference>
<evidence type="ECO:0000256" key="8">
    <source>
        <dbReference type="ARBA" id="ARBA00022741"/>
    </source>
</evidence>
<evidence type="ECO:0000256" key="6">
    <source>
        <dbReference type="ARBA" id="ARBA00022679"/>
    </source>
</evidence>
<name>A0ABR3B1T8_PHYBL</name>
<evidence type="ECO:0000256" key="14">
    <source>
        <dbReference type="SAM" id="Phobius"/>
    </source>
</evidence>
<keyword evidence="9 12" id="KW-0067">ATP-binding</keyword>
<evidence type="ECO:0000256" key="12">
    <source>
        <dbReference type="PIRNR" id="PIRNR018425"/>
    </source>
</evidence>
<evidence type="ECO:0000256" key="10">
    <source>
        <dbReference type="ARBA" id="ARBA00022842"/>
    </source>
</evidence>
<evidence type="ECO:0000256" key="13">
    <source>
        <dbReference type="SAM" id="MobiDB-lite"/>
    </source>
</evidence>
<dbReference type="InterPro" id="IPR011068">
    <property type="entry name" value="NuclTrfase_I-like_C"/>
</dbReference>
<evidence type="ECO:0000313" key="18">
    <source>
        <dbReference type="EMBL" id="KAL0087542.1"/>
    </source>
</evidence>
<keyword evidence="19" id="KW-1185">Reference proteome</keyword>
<sequence>MSQDQPRQCGVTAPISIAQATEDELKLTEDLVKTLHDYGLFESKTEADKRVIVLRQLNELVKEFVYKVSLLKGLPEAVARNSGGKIFTFGSYRLGVHGTGADIDTLCVFPKHVERDHFFTIMYEMLKERSEVTGLTAVADAYVPVIKMHFSGIPIDFVCARLNVDQVSDKLELVDNNILKGLDERCVRSLNGSRVTDEILRLVPNIPVFRTALRTIKLWAKRRAIYANVMGFLGGVAWAMLVARICQLYPNGCAATVVCRFFRIMYKWDWPEPVLLKHMEEGPLQVRVWNPKFLRCAVCSFPTDYWQLYPADKIHRMPIITPAYPSMCATHNVTVSTKAIMLKEFKRGMEIVENIVVRSGRWEDLFEPTNFFHTYKHYLQVIASSYSPASQLQWSGLVESRLRQFVLKLELVEMLGLVHPYNKGINKVHYCLSEKERRDATHGLYPEDRTITMKEGGVEFNHGMMLEQIGLTEEDKKMVQPVYTTTFYIGLSVEPKTDGSTGPRRLDLVWPTQEFLKLVKSWDKYDELKMNISVKNIKSVVLPHDLVEENKQLKRSQTKSKSDLVAIATTLSENPNKKLRSGEEEEEEEFIHSNGSSPFLALPPDTPILDTFRPGNDEHTFP</sequence>
<comment type="similarity">
    <text evidence="4 12">Belongs to the poly(A) polymerase family.</text>
</comment>
<proteinExistence type="inferred from homology"/>
<evidence type="ECO:0000256" key="7">
    <source>
        <dbReference type="ARBA" id="ARBA00022723"/>
    </source>
</evidence>
<comment type="function">
    <text evidence="12">Polymerase that creates the 3'-poly(A) tail of mRNA's.</text>
</comment>
<feature type="domain" description="Poly(A) polymerase central" evidence="16">
    <location>
        <begin position="208"/>
        <end position="367"/>
    </location>
</feature>
<dbReference type="SUPFAM" id="SSF55003">
    <property type="entry name" value="PAP/Archaeal CCA-adding enzyme, C-terminal domain"/>
    <property type="match status" value="1"/>
</dbReference>
<reference evidence="18 19" key="1">
    <citation type="submission" date="2024-04" db="EMBL/GenBank/DDBJ databases">
        <title>Symmetric and asymmetric DNA N6-adenine methylation regulates different biological responses in Mucorales.</title>
        <authorList>
            <consortium name="Lawrence Berkeley National Laboratory"/>
            <person name="Lax C."/>
            <person name="Mondo S.J."/>
            <person name="Osorio-Concepcion M."/>
            <person name="Muszewska A."/>
            <person name="Corrochano-Luque M."/>
            <person name="Gutierrez G."/>
            <person name="Riley R."/>
            <person name="Lipzen A."/>
            <person name="Guo J."/>
            <person name="Hundley H."/>
            <person name="Amirebrahimi M."/>
            <person name="Ng V."/>
            <person name="Lorenzo-Gutierrez D."/>
            <person name="Binder U."/>
            <person name="Yang J."/>
            <person name="Song Y."/>
            <person name="Canovas D."/>
            <person name="Navarro E."/>
            <person name="Freitag M."/>
            <person name="Gabaldon T."/>
            <person name="Grigoriev I.V."/>
            <person name="Corrochano L.M."/>
            <person name="Nicolas F.E."/>
            <person name="Garre V."/>
        </authorList>
    </citation>
    <scope>NUCLEOTIDE SEQUENCE [LARGE SCALE GENOMIC DNA]</scope>
    <source>
        <strain evidence="18 19">L51</strain>
    </source>
</reference>
<evidence type="ECO:0000256" key="4">
    <source>
        <dbReference type="ARBA" id="ARBA00010912"/>
    </source>
</evidence>
<protein>
    <recommendedName>
        <fullName evidence="12">Poly(A) polymerase</fullName>
        <ecNumber evidence="12">2.7.7.19</ecNumber>
    </recommendedName>
</protein>
<comment type="cofactor">
    <cofactor evidence="2">
        <name>Mg(2+)</name>
        <dbReference type="ChEBI" id="CHEBI:18420"/>
    </cofactor>
</comment>
<dbReference type="PIRSF" id="PIRSF018425">
    <property type="entry name" value="PolyA_polymerase"/>
    <property type="match status" value="1"/>
</dbReference>
<keyword evidence="10" id="KW-0460">Magnesium</keyword>
<comment type="caution">
    <text evidence="18">The sequence shown here is derived from an EMBL/GenBank/DDBJ whole genome shotgun (WGS) entry which is preliminary data.</text>
</comment>
<dbReference type="Pfam" id="PF04928">
    <property type="entry name" value="PAP_central"/>
    <property type="match status" value="1"/>
</dbReference>
<dbReference type="Gene3D" id="1.10.1410.10">
    <property type="match status" value="1"/>
</dbReference>
<dbReference type="CDD" id="cd05402">
    <property type="entry name" value="NT_PAP_TUTase"/>
    <property type="match status" value="1"/>
</dbReference>
<dbReference type="PANTHER" id="PTHR10682">
    <property type="entry name" value="POLY A POLYMERASE"/>
    <property type="match status" value="1"/>
</dbReference>
<dbReference type="EMBL" id="JBCLYO010000006">
    <property type="protein sequence ID" value="KAL0087542.1"/>
    <property type="molecule type" value="Genomic_DNA"/>
</dbReference>
<keyword evidence="8 12" id="KW-0547">Nucleotide-binding</keyword>
<dbReference type="Gene3D" id="3.30.70.590">
    <property type="entry name" value="Poly(A) polymerase predicted RNA binding domain"/>
    <property type="match status" value="1"/>
</dbReference>
<evidence type="ECO:0000256" key="3">
    <source>
        <dbReference type="ARBA" id="ARBA00004123"/>
    </source>
</evidence>
<evidence type="ECO:0000259" key="16">
    <source>
        <dbReference type="Pfam" id="PF04928"/>
    </source>
</evidence>
<keyword evidence="14" id="KW-1133">Transmembrane helix</keyword>
<keyword evidence="6 12" id="KW-0808">Transferase</keyword>
<feature type="region of interest" description="Disordered" evidence="13">
    <location>
        <begin position="576"/>
        <end position="622"/>
    </location>
</feature>
<comment type="catalytic activity">
    <reaction evidence="12">
        <text>RNA(n) + ATP = RNA(n)-3'-adenine ribonucleotide + diphosphate</text>
        <dbReference type="Rhea" id="RHEA:11332"/>
        <dbReference type="Rhea" id="RHEA-COMP:14527"/>
        <dbReference type="Rhea" id="RHEA-COMP:17347"/>
        <dbReference type="ChEBI" id="CHEBI:30616"/>
        <dbReference type="ChEBI" id="CHEBI:33019"/>
        <dbReference type="ChEBI" id="CHEBI:140395"/>
        <dbReference type="ChEBI" id="CHEBI:173115"/>
        <dbReference type="EC" id="2.7.7.19"/>
    </reaction>
</comment>